<dbReference type="EMBL" id="UZAU01000163">
    <property type="status" value="NOT_ANNOTATED_CDS"/>
    <property type="molecule type" value="Genomic_DNA"/>
</dbReference>
<keyword evidence="4" id="KW-1185">Reference proteome</keyword>
<dbReference type="InterPro" id="IPR005135">
    <property type="entry name" value="Endo/exonuclease/phosphatase"/>
</dbReference>
<protein>
    <recommendedName>
        <fullName evidence="2">Endonuclease/exonuclease/phosphatase domain-containing protein</fullName>
    </recommendedName>
</protein>
<dbReference type="EnsemblPlants" id="evm.model.02.1149">
    <property type="protein sequence ID" value="cds.evm.model.02.1149"/>
    <property type="gene ID" value="evm.TU.02.1149"/>
</dbReference>
<proteinExistence type="predicted"/>
<feature type="compositionally biased region" description="Basic residues" evidence="1">
    <location>
        <begin position="1"/>
        <end position="23"/>
    </location>
</feature>
<dbReference type="PANTHER" id="PTHR31286:SF165">
    <property type="entry name" value="DUF4283 DOMAIN-CONTAINING PROTEIN"/>
    <property type="match status" value="1"/>
</dbReference>
<evidence type="ECO:0000256" key="1">
    <source>
        <dbReference type="SAM" id="MobiDB-lite"/>
    </source>
</evidence>
<evidence type="ECO:0000259" key="2">
    <source>
        <dbReference type="Pfam" id="PF03372"/>
    </source>
</evidence>
<dbReference type="InterPro" id="IPR036691">
    <property type="entry name" value="Endo/exonu/phosph_ase_sf"/>
</dbReference>
<evidence type="ECO:0000313" key="3">
    <source>
        <dbReference type="EnsemblPlants" id="cds.evm.model.02.1149"/>
    </source>
</evidence>
<dbReference type="Gene3D" id="3.60.10.10">
    <property type="entry name" value="Endonuclease/exonuclease/phosphatase"/>
    <property type="match status" value="1"/>
</dbReference>
<accession>A0A803NSG9</accession>
<reference evidence="3" key="2">
    <citation type="submission" date="2021-03" db="UniProtKB">
        <authorList>
            <consortium name="EnsemblPlants"/>
        </authorList>
    </citation>
    <scope>IDENTIFICATION</scope>
</reference>
<feature type="domain" description="Endonuclease/exonuclease/phosphatase" evidence="2">
    <location>
        <begin position="318"/>
        <end position="472"/>
    </location>
</feature>
<dbReference type="InterPro" id="IPR040256">
    <property type="entry name" value="At4g02000-like"/>
</dbReference>
<sequence length="709" mass="81000">MAKTRAKNVGKMKVSGKKTKRKGLNSSAEVKKTKTMDEILGVAPLEFSDDDEDKEQLKDKNQDLFQPLSPDSSFRLLQRPDSVKRSLDSTFANSKKKDKVQITMDDIEDEISYWSLAIVCYVLGANPPLSVLDGFARRIWKGKVDKVAGQLGKPIMEDAITKERDKLTYPRVLIEVSMQQDFLDLIYFDNEHGNEVSVAVKYEWKPIVCKHCQGMGHTSEDCRRKEGKKQEWVVKDKSKTRDVGAELQQNPRDFQPVTKGWKLKNKEPVPDTQLTNTFKALELNEDTAGIEVQQRMDQEGSSKGGGGESLLFLMDRMLSWNVRGINSPNKHNEVRQFIAKNNVGLVGLLETRVKAPKLGALYLRMFSNLCFTSNIAWHKGGRIIVAWNPLSFEVNIISCSSQAMHLFVVSTDKRNQCFVTFVYGFNNEEGRLKLWQELMLFKIDVPWVILGDFNDILERDERIGARINGRKSFKYFRMWSSRPHYQQQVESIWKMNVRGTKMYQIVKKLKALKPVLQEINKQGFHDIQVAEKKAKINLEEAQNALQGDPLNIDLQQAEQDIRENYAILQIAYISFLQQKSKRGRFYQSHKLSFSYRSSLNKVKNAVFSIPGIKSPGPDGFGSYFFQDNWDLIEKDICEAVTSFLHSGLNVNKEKSAVYCSSMIDREIQRILDISGFTRQNDPFKYLGVPICARKINASDCGSLAQKMAA</sequence>
<evidence type="ECO:0000313" key="4">
    <source>
        <dbReference type="Proteomes" id="UP000596661"/>
    </source>
</evidence>
<dbReference type="PANTHER" id="PTHR31286">
    <property type="entry name" value="GLYCINE-RICH CELL WALL STRUCTURAL PROTEIN 1.8-LIKE"/>
    <property type="match status" value="1"/>
</dbReference>
<dbReference type="Pfam" id="PF03372">
    <property type="entry name" value="Exo_endo_phos"/>
    <property type="match status" value="1"/>
</dbReference>
<dbReference type="Gramene" id="evm.model.02.1149">
    <property type="protein sequence ID" value="cds.evm.model.02.1149"/>
    <property type="gene ID" value="evm.TU.02.1149"/>
</dbReference>
<feature type="region of interest" description="Disordered" evidence="1">
    <location>
        <begin position="1"/>
        <end position="30"/>
    </location>
</feature>
<reference evidence="3" key="1">
    <citation type="submission" date="2018-11" db="EMBL/GenBank/DDBJ databases">
        <authorList>
            <person name="Grassa J C."/>
        </authorList>
    </citation>
    <scope>NUCLEOTIDE SEQUENCE [LARGE SCALE GENOMIC DNA]</scope>
</reference>
<dbReference type="AlphaFoldDB" id="A0A803NSG9"/>
<organism evidence="3 4">
    <name type="scientific">Cannabis sativa</name>
    <name type="common">Hemp</name>
    <name type="synonym">Marijuana</name>
    <dbReference type="NCBI Taxonomy" id="3483"/>
    <lineage>
        <taxon>Eukaryota</taxon>
        <taxon>Viridiplantae</taxon>
        <taxon>Streptophyta</taxon>
        <taxon>Embryophyta</taxon>
        <taxon>Tracheophyta</taxon>
        <taxon>Spermatophyta</taxon>
        <taxon>Magnoliopsida</taxon>
        <taxon>eudicotyledons</taxon>
        <taxon>Gunneridae</taxon>
        <taxon>Pentapetalae</taxon>
        <taxon>rosids</taxon>
        <taxon>fabids</taxon>
        <taxon>Rosales</taxon>
        <taxon>Cannabaceae</taxon>
        <taxon>Cannabis</taxon>
    </lineage>
</organism>
<dbReference type="SUPFAM" id="SSF56219">
    <property type="entry name" value="DNase I-like"/>
    <property type="match status" value="1"/>
</dbReference>
<dbReference type="GO" id="GO:0003824">
    <property type="term" value="F:catalytic activity"/>
    <property type="evidence" value="ECO:0007669"/>
    <property type="project" value="InterPro"/>
</dbReference>
<name>A0A803NSG9_CANSA</name>
<dbReference type="Proteomes" id="UP000596661">
    <property type="component" value="Chromosome 2"/>
</dbReference>